<dbReference type="Proteomes" id="UP000327194">
    <property type="component" value="Chromosome"/>
</dbReference>
<dbReference type="Pfam" id="PF09851">
    <property type="entry name" value="SHOCT"/>
    <property type="match status" value="1"/>
</dbReference>
<dbReference type="RefSeq" id="WP_115791461.1">
    <property type="nucleotide sequence ID" value="NZ_AZDS01000002.1"/>
</dbReference>
<proteinExistence type="predicted"/>
<evidence type="ECO:0000256" key="1">
    <source>
        <dbReference type="SAM" id="Coils"/>
    </source>
</evidence>
<dbReference type="KEGG" id="lfv:LF543_00300"/>
<evidence type="ECO:0000259" key="2">
    <source>
        <dbReference type="Pfam" id="PF09851"/>
    </source>
</evidence>
<name>A0AAE6P2V4_9LACO</name>
<feature type="coiled-coil region" evidence="1">
    <location>
        <begin position="7"/>
        <end position="34"/>
    </location>
</feature>
<organism evidence="3 4">
    <name type="scientific">Fructilactobacillus fructivorans</name>
    <dbReference type="NCBI Taxonomy" id="1614"/>
    <lineage>
        <taxon>Bacteria</taxon>
        <taxon>Bacillati</taxon>
        <taxon>Bacillota</taxon>
        <taxon>Bacilli</taxon>
        <taxon>Lactobacillales</taxon>
        <taxon>Lactobacillaceae</taxon>
        <taxon>Fructilactobacillus</taxon>
    </lineage>
</organism>
<feature type="domain" description="SHOCT" evidence="2">
    <location>
        <begin position="5"/>
        <end position="32"/>
    </location>
</feature>
<dbReference type="EMBL" id="CP045562">
    <property type="protein sequence ID" value="QFX93288.1"/>
    <property type="molecule type" value="Genomic_DNA"/>
</dbReference>
<dbReference type="AlphaFoldDB" id="A0AAE6P2V4"/>
<accession>A0AAE6P2V4</accession>
<sequence>MSEADKIRKFKKLMDEHIITKEEFEEKKQKLLKSR</sequence>
<protein>
    <recommendedName>
        <fullName evidence="2">SHOCT domain-containing protein</fullName>
    </recommendedName>
</protein>
<keyword evidence="1" id="KW-0175">Coiled coil</keyword>
<dbReference type="InterPro" id="IPR018649">
    <property type="entry name" value="SHOCT"/>
</dbReference>
<reference evidence="3 4" key="1">
    <citation type="submission" date="2019-10" db="EMBL/GenBank/DDBJ databases">
        <title>Genome sequencing of Lactobacillus fructivorans.</title>
        <authorList>
            <person name="Kim K."/>
        </authorList>
    </citation>
    <scope>NUCLEOTIDE SEQUENCE [LARGE SCALE GENOMIC DNA]</scope>
    <source>
        <strain evidence="3 4">LF543</strain>
    </source>
</reference>
<gene>
    <name evidence="3" type="ORF">LF543_00300</name>
</gene>
<evidence type="ECO:0000313" key="4">
    <source>
        <dbReference type="Proteomes" id="UP000327194"/>
    </source>
</evidence>
<evidence type="ECO:0000313" key="3">
    <source>
        <dbReference type="EMBL" id="QFX93288.1"/>
    </source>
</evidence>